<dbReference type="PROSITE" id="PS51118">
    <property type="entry name" value="HTH_HXLR"/>
    <property type="match status" value="1"/>
</dbReference>
<evidence type="ECO:0000313" key="5">
    <source>
        <dbReference type="EMBL" id="SDZ43370.1"/>
    </source>
</evidence>
<sequence length="119" mass="13157">MTSHATGTRPLPPILNEEECRGFQSAIELVGRRWTGAILLSITRGARRFSEIIRAVDGLSDRLLSQRLKELEAQGLVERTIVPTTPAYSRYTLTTRGIRLMAALHPLAQWGVADNSADT</sequence>
<feature type="domain" description="HTH hxlR-type" evidence="4">
    <location>
        <begin position="20"/>
        <end position="119"/>
    </location>
</feature>
<dbReference type="STRING" id="381665.SAMN05216554_3851"/>
<accession>A0A1H3T016</accession>
<proteinExistence type="predicted"/>
<dbReference type="PANTHER" id="PTHR33204:SF37">
    <property type="entry name" value="HTH-TYPE TRANSCRIPTIONAL REGULATOR YODB"/>
    <property type="match status" value="1"/>
</dbReference>
<evidence type="ECO:0000256" key="2">
    <source>
        <dbReference type="ARBA" id="ARBA00023125"/>
    </source>
</evidence>
<dbReference type="InterPro" id="IPR036388">
    <property type="entry name" value="WH-like_DNA-bd_sf"/>
</dbReference>
<keyword evidence="3" id="KW-0804">Transcription</keyword>
<name>A0A1H3T016_9MICO</name>
<dbReference type="OrthoDB" id="9800966at2"/>
<dbReference type="SUPFAM" id="SSF46785">
    <property type="entry name" value="Winged helix' DNA-binding domain"/>
    <property type="match status" value="1"/>
</dbReference>
<dbReference type="EMBL" id="FNPZ01000004">
    <property type="protein sequence ID" value="SDZ43370.1"/>
    <property type="molecule type" value="Genomic_DNA"/>
</dbReference>
<reference evidence="5 6" key="1">
    <citation type="submission" date="2016-10" db="EMBL/GenBank/DDBJ databases">
        <authorList>
            <person name="de Groot N.N."/>
        </authorList>
    </citation>
    <scope>NUCLEOTIDE SEQUENCE [LARGE SCALE GENOMIC DNA]</scope>
    <source>
        <strain evidence="5 6">CGMCC 4.3491</strain>
    </source>
</reference>
<evidence type="ECO:0000313" key="6">
    <source>
        <dbReference type="Proteomes" id="UP000198891"/>
    </source>
</evidence>
<evidence type="ECO:0000256" key="3">
    <source>
        <dbReference type="ARBA" id="ARBA00023163"/>
    </source>
</evidence>
<keyword evidence="1" id="KW-0805">Transcription regulation</keyword>
<keyword evidence="6" id="KW-1185">Reference proteome</keyword>
<evidence type="ECO:0000256" key="1">
    <source>
        <dbReference type="ARBA" id="ARBA00023015"/>
    </source>
</evidence>
<protein>
    <submittedName>
        <fullName evidence="5">Transcriptional regulator, HxlR family</fullName>
    </submittedName>
</protein>
<organism evidence="5 6">
    <name type="scientific">Herbiconiux ginsengi</name>
    <dbReference type="NCBI Taxonomy" id="381665"/>
    <lineage>
        <taxon>Bacteria</taxon>
        <taxon>Bacillati</taxon>
        <taxon>Actinomycetota</taxon>
        <taxon>Actinomycetes</taxon>
        <taxon>Micrococcales</taxon>
        <taxon>Microbacteriaceae</taxon>
        <taxon>Herbiconiux</taxon>
    </lineage>
</organism>
<dbReference type="RefSeq" id="WP_092556825.1">
    <property type="nucleotide sequence ID" value="NZ_FNPZ01000004.1"/>
</dbReference>
<dbReference type="GO" id="GO:0003677">
    <property type="term" value="F:DNA binding"/>
    <property type="evidence" value="ECO:0007669"/>
    <property type="project" value="UniProtKB-KW"/>
</dbReference>
<dbReference type="AlphaFoldDB" id="A0A1H3T016"/>
<gene>
    <name evidence="5" type="ORF">SAMN05216554_3851</name>
</gene>
<dbReference type="InterPro" id="IPR036390">
    <property type="entry name" value="WH_DNA-bd_sf"/>
</dbReference>
<dbReference type="Pfam" id="PF01638">
    <property type="entry name" value="HxlR"/>
    <property type="match status" value="1"/>
</dbReference>
<dbReference type="Gene3D" id="1.10.10.10">
    <property type="entry name" value="Winged helix-like DNA-binding domain superfamily/Winged helix DNA-binding domain"/>
    <property type="match status" value="1"/>
</dbReference>
<dbReference type="Proteomes" id="UP000198891">
    <property type="component" value="Unassembled WGS sequence"/>
</dbReference>
<evidence type="ECO:0000259" key="4">
    <source>
        <dbReference type="PROSITE" id="PS51118"/>
    </source>
</evidence>
<dbReference type="PANTHER" id="PTHR33204">
    <property type="entry name" value="TRANSCRIPTIONAL REGULATOR, MARR FAMILY"/>
    <property type="match status" value="1"/>
</dbReference>
<dbReference type="InterPro" id="IPR002577">
    <property type="entry name" value="HTH_HxlR"/>
</dbReference>
<keyword evidence="2" id="KW-0238">DNA-binding</keyword>